<dbReference type="CDD" id="cd01132">
    <property type="entry name" value="F1-ATPase_alpha_CD"/>
    <property type="match status" value="1"/>
</dbReference>
<evidence type="ECO:0000259" key="12">
    <source>
        <dbReference type="Pfam" id="PF00006"/>
    </source>
</evidence>
<evidence type="ECO:0000256" key="6">
    <source>
        <dbReference type="ARBA" id="ARBA00022967"/>
    </source>
</evidence>
<feature type="site" description="Required for activity" evidence="11">
    <location>
        <position position="363"/>
    </location>
</feature>
<keyword evidence="10 11" id="KW-0066">ATP synthesis</keyword>
<reference evidence="14 15" key="1">
    <citation type="journal article" date="2016" name="Nat. Commun.">
        <title>Thousands of microbial genomes shed light on interconnected biogeochemical processes in an aquifer system.</title>
        <authorList>
            <person name="Anantharaman K."/>
            <person name="Brown C.T."/>
            <person name="Hug L.A."/>
            <person name="Sharon I."/>
            <person name="Castelle C.J."/>
            <person name="Probst A.J."/>
            <person name="Thomas B.C."/>
            <person name="Singh A."/>
            <person name="Wilkins M.J."/>
            <person name="Karaoz U."/>
            <person name="Brodie E.L."/>
            <person name="Williams K.H."/>
            <person name="Hubbard S.S."/>
            <person name="Banfield J.F."/>
        </authorList>
    </citation>
    <scope>NUCLEOTIDE SEQUENCE [LARGE SCALE GENOMIC DNA]</scope>
</reference>
<dbReference type="NCBIfam" id="NF009884">
    <property type="entry name" value="PRK13343.1"/>
    <property type="match status" value="1"/>
</dbReference>
<dbReference type="Gene3D" id="3.40.50.300">
    <property type="entry name" value="P-loop containing nucleotide triphosphate hydrolases"/>
    <property type="match status" value="1"/>
</dbReference>
<feature type="binding site" evidence="11">
    <location>
        <begin position="152"/>
        <end position="159"/>
    </location>
    <ligand>
        <name>ATP</name>
        <dbReference type="ChEBI" id="CHEBI:30616"/>
    </ligand>
</feature>
<keyword evidence="5 11" id="KW-0067">ATP-binding</keyword>
<keyword evidence="6 11" id="KW-1278">Translocase</keyword>
<feature type="domain" description="ATP synthase alpha subunit C-terminal" evidence="13">
    <location>
        <begin position="372"/>
        <end position="497"/>
    </location>
</feature>
<dbReference type="SUPFAM" id="SSF50615">
    <property type="entry name" value="N-terminal domain of alpha and beta subunits of F1 ATP synthase"/>
    <property type="match status" value="1"/>
</dbReference>
<dbReference type="InterPro" id="IPR038376">
    <property type="entry name" value="ATP_synth_asu_C_sf"/>
</dbReference>
<dbReference type="EMBL" id="MFKP01000008">
    <property type="protein sequence ID" value="OGG44472.1"/>
    <property type="molecule type" value="Genomic_DNA"/>
</dbReference>
<name>A0A1F6C5X3_9BACT</name>
<evidence type="ECO:0000256" key="8">
    <source>
        <dbReference type="ARBA" id="ARBA00023136"/>
    </source>
</evidence>
<dbReference type="InterPro" id="IPR027417">
    <property type="entry name" value="P-loop_NTPase"/>
</dbReference>
<dbReference type="Gene3D" id="1.20.150.20">
    <property type="entry name" value="ATP synthase alpha/beta chain, C-terminal domain"/>
    <property type="match status" value="1"/>
</dbReference>
<feature type="domain" description="ATPase F1/V1/A1 complex alpha/beta subunit nucleotide-binding" evidence="12">
    <location>
        <begin position="132"/>
        <end position="365"/>
    </location>
</feature>
<evidence type="ECO:0000256" key="5">
    <source>
        <dbReference type="ARBA" id="ARBA00022840"/>
    </source>
</evidence>
<keyword evidence="11" id="KW-1003">Cell membrane</keyword>
<keyword evidence="11" id="KW-0375">Hydrogen ion transport</keyword>
<organism evidence="14 15">
    <name type="scientific">Candidatus Kaiserbacteria bacterium RIFCSPHIGHO2_01_FULL_48_10</name>
    <dbReference type="NCBI Taxonomy" id="1798476"/>
    <lineage>
        <taxon>Bacteria</taxon>
        <taxon>Candidatus Kaiseribacteriota</taxon>
    </lineage>
</organism>
<dbReference type="FunFam" id="3.40.50.300:FF:000002">
    <property type="entry name" value="ATP synthase subunit alpha"/>
    <property type="match status" value="1"/>
</dbReference>
<keyword evidence="8 11" id="KW-0472">Membrane</keyword>
<comment type="caution">
    <text evidence="14">The sequence shown here is derived from an EMBL/GenBank/DDBJ whole genome shotgun (WGS) entry which is preliminary data.</text>
</comment>
<dbReference type="PANTHER" id="PTHR48082">
    <property type="entry name" value="ATP SYNTHASE SUBUNIT ALPHA, MITOCHONDRIAL"/>
    <property type="match status" value="1"/>
</dbReference>
<dbReference type="InterPro" id="IPR005294">
    <property type="entry name" value="ATP_synth_F1_asu"/>
</dbReference>
<dbReference type="InterPro" id="IPR036121">
    <property type="entry name" value="ATPase_F1/V1/A1_a/bsu_N_sf"/>
</dbReference>
<dbReference type="PROSITE" id="PS00152">
    <property type="entry name" value="ATPASE_ALPHA_BETA"/>
    <property type="match status" value="1"/>
</dbReference>
<dbReference type="GO" id="GO:0045259">
    <property type="term" value="C:proton-transporting ATP synthase complex"/>
    <property type="evidence" value="ECO:0007669"/>
    <property type="project" value="UniProtKB-KW"/>
</dbReference>
<dbReference type="Gene3D" id="2.40.30.20">
    <property type="match status" value="1"/>
</dbReference>
<dbReference type="NCBIfam" id="TIGR00962">
    <property type="entry name" value="atpA"/>
    <property type="match status" value="1"/>
</dbReference>
<dbReference type="AlphaFoldDB" id="A0A1F6C5X3"/>
<comment type="catalytic activity">
    <reaction evidence="11">
        <text>ATP + H2O + 4 H(+)(in) = ADP + phosphate + 5 H(+)(out)</text>
        <dbReference type="Rhea" id="RHEA:57720"/>
        <dbReference type="ChEBI" id="CHEBI:15377"/>
        <dbReference type="ChEBI" id="CHEBI:15378"/>
        <dbReference type="ChEBI" id="CHEBI:30616"/>
        <dbReference type="ChEBI" id="CHEBI:43474"/>
        <dbReference type="ChEBI" id="CHEBI:456216"/>
        <dbReference type="EC" id="7.1.2.2"/>
    </reaction>
</comment>
<comment type="function">
    <text evidence="11">Produces ATP from ADP in the presence of a proton gradient across the membrane. The alpha chain is a regulatory subunit.</text>
</comment>
<sequence length="503" mass="55339">MKSSSLRIREIGTVTAVYDEILRIEGFPSVSEGEILESPGNGRAFVLGFDHDRAYAAVLGEWKSFGSGTTLVRTKQLFQVPAGEQFLGRVVNIFGKPLDEKGDIDPTAFLPVEREAPSIIVRESVHEPLSTGILSIDATIPLGRGQRELIIGDRKTGKTTVALETIINQRQSWWEAGGLNGSSGGKSADRPVVCIYVSIGQKKSDIARVVKTLEEHHALEYTTVVVASSSDSATENYLAPYAGTSMAEYFRDKGYDALVVYDDLTKHAWAYRNLSLLLGRPPGREAYPGDVFYIHAKLLERSAKMNAENGGGSLTALPIMETVEGDITGYISTNLISITDGQIYLSPELFRKGNRPAVNIGLSVSRVGSAAQIPAIKKLTARLKLDLAQAAELKRVAEVSPQSLSKESRAVLEKGERILSVLKQKEHHLYRLSEQACVWSVLFSGKIEDVPSDHLPQFFDAFIDFIRQTDTRLLGDIDSKPWGADLENKILEHLAKFRQMHTL</sequence>
<evidence type="ECO:0000313" key="14">
    <source>
        <dbReference type="EMBL" id="OGG44472.1"/>
    </source>
</evidence>
<keyword evidence="7 11" id="KW-0406">Ion transport</keyword>
<dbReference type="InterPro" id="IPR023366">
    <property type="entry name" value="ATP_synth_asu-like_sf"/>
</dbReference>
<evidence type="ECO:0000256" key="7">
    <source>
        <dbReference type="ARBA" id="ARBA00023065"/>
    </source>
</evidence>
<evidence type="ECO:0000256" key="2">
    <source>
        <dbReference type="ARBA" id="ARBA00008936"/>
    </source>
</evidence>
<dbReference type="GO" id="GO:0046933">
    <property type="term" value="F:proton-transporting ATP synthase activity, rotational mechanism"/>
    <property type="evidence" value="ECO:0007669"/>
    <property type="project" value="UniProtKB-UniRule"/>
</dbReference>
<dbReference type="PANTHER" id="PTHR48082:SF2">
    <property type="entry name" value="ATP SYNTHASE SUBUNIT ALPHA, MITOCHONDRIAL"/>
    <property type="match status" value="1"/>
</dbReference>
<evidence type="ECO:0000256" key="4">
    <source>
        <dbReference type="ARBA" id="ARBA00022741"/>
    </source>
</evidence>
<protein>
    <recommendedName>
        <fullName evidence="11">ATP synthase subunit alpha</fullName>
        <ecNumber evidence="11">7.1.2.2</ecNumber>
    </recommendedName>
    <alternativeName>
        <fullName evidence="11">ATP synthase F1 sector subunit alpha</fullName>
    </alternativeName>
    <alternativeName>
        <fullName evidence="11">F-ATPase subunit alpha</fullName>
    </alternativeName>
</protein>
<comment type="subcellular location">
    <subcellularLocation>
        <location evidence="11">Cell membrane</location>
        <topology evidence="11">Peripheral membrane protein</topology>
    </subcellularLocation>
    <subcellularLocation>
        <location evidence="1">Membrane</location>
    </subcellularLocation>
</comment>
<comment type="similarity">
    <text evidence="2 11">Belongs to the ATPase alpha/beta chains family.</text>
</comment>
<evidence type="ECO:0000256" key="3">
    <source>
        <dbReference type="ARBA" id="ARBA00022448"/>
    </source>
</evidence>
<evidence type="ECO:0000313" key="15">
    <source>
        <dbReference type="Proteomes" id="UP000178249"/>
    </source>
</evidence>
<dbReference type="InterPro" id="IPR033732">
    <property type="entry name" value="ATP_synth_F1_a_nt-bd_dom"/>
</dbReference>
<dbReference type="HAMAP" id="MF_01346">
    <property type="entry name" value="ATP_synth_alpha_bact"/>
    <property type="match status" value="1"/>
</dbReference>
<evidence type="ECO:0000256" key="1">
    <source>
        <dbReference type="ARBA" id="ARBA00004370"/>
    </source>
</evidence>
<dbReference type="InterPro" id="IPR000194">
    <property type="entry name" value="ATPase_F1/V1/A1_a/bsu_nucl-bd"/>
</dbReference>
<evidence type="ECO:0000256" key="11">
    <source>
        <dbReference type="HAMAP-Rule" id="MF_01346"/>
    </source>
</evidence>
<proteinExistence type="inferred from homology"/>
<accession>A0A1F6C5X3</accession>
<dbReference type="EC" id="7.1.2.2" evidence="11"/>
<dbReference type="GO" id="GO:0043531">
    <property type="term" value="F:ADP binding"/>
    <property type="evidence" value="ECO:0007669"/>
    <property type="project" value="TreeGrafter"/>
</dbReference>
<dbReference type="GO" id="GO:0005886">
    <property type="term" value="C:plasma membrane"/>
    <property type="evidence" value="ECO:0007669"/>
    <property type="project" value="UniProtKB-SubCell"/>
</dbReference>
<dbReference type="Pfam" id="PF00006">
    <property type="entry name" value="ATP-synt_ab"/>
    <property type="match status" value="1"/>
</dbReference>
<keyword evidence="9 11" id="KW-0139">CF(1)</keyword>
<dbReference type="InterPro" id="IPR000793">
    <property type="entry name" value="ATP_synth_asu_C"/>
</dbReference>
<keyword evidence="3 11" id="KW-0813">Transport</keyword>
<dbReference type="SUPFAM" id="SSF52540">
    <property type="entry name" value="P-loop containing nucleoside triphosphate hydrolases"/>
    <property type="match status" value="1"/>
</dbReference>
<dbReference type="SUPFAM" id="SSF47917">
    <property type="entry name" value="C-terminal domain of alpha and beta subunits of F1 ATP synthase"/>
    <property type="match status" value="1"/>
</dbReference>
<evidence type="ECO:0000256" key="9">
    <source>
        <dbReference type="ARBA" id="ARBA00023196"/>
    </source>
</evidence>
<dbReference type="Proteomes" id="UP000178249">
    <property type="component" value="Unassembled WGS sequence"/>
</dbReference>
<dbReference type="GO" id="GO:0005524">
    <property type="term" value="F:ATP binding"/>
    <property type="evidence" value="ECO:0007669"/>
    <property type="project" value="UniProtKB-UniRule"/>
</dbReference>
<evidence type="ECO:0000259" key="13">
    <source>
        <dbReference type="Pfam" id="PF00306"/>
    </source>
</evidence>
<gene>
    <name evidence="11" type="primary">atpA</name>
    <name evidence="14" type="ORF">A2841_00115</name>
</gene>
<dbReference type="InterPro" id="IPR020003">
    <property type="entry name" value="ATPase_a/bsu_AS"/>
</dbReference>
<dbReference type="Pfam" id="PF00306">
    <property type="entry name" value="ATP-synt_ab_C"/>
    <property type="match status" value="1"/>
</dbReference>
<evidence type="ECO:0000256" key="10">
    <source>
        <dbReference type="ARBA" id="ARBA00023310"/>
    </source>
</evidence>
<keyword evidence="4 11" id="KW-0547">Nucleotide-binding</keyword>